<dbReference type="PANTHER" id="PTHR43707:SF1">
    <property type="entry name" value="HISTIDINE--TRNA LIGASE, MITOCHONDRIAL-RELATED"/>
    <property type="match status" value="1"/>
</dbReference>
<dbReference type="InterPro" id="IPR041715">
    <property type="entry name" value="HisRS-like_core"/>
</dbReference>
<dbReference type="PANTHER" id="PTHR43707">
    <property type="entry name" value="HISTIDYL-TRNA SYNTHETASE"/>
    <property type="match status" value="1"/>
</dbReference>
<name>A0A0W8E4J8_9ZZZZ</name>
<keyword evidence="6 14" id="KW-0436">Ligase</keyword>
<evidence type="ECO:0000313" key="14">
    <source>
        <dbReference type="EMBL" id="KUG03547.1"/>
    </source>
</evidence>
<dbReference type="CDD" id="cd00773">
    <property type="entry name" value="HisRS-like_core"/>
    <property type="match status" value="1"/>
</dbReference>
<organism evidence="14">
    <name type="scientific">hydrocarbon metagenome</name>
    <dbReference type="NCBI Taxonomy" id="938273"/>
    <lineage>
        <taxon>unclassified sequences</taxon>
        <taxon>metagenomes</taxon>
        <taxon>ecological metagenomes</taxon>
    </lineage>
</organism>
<keyword evidence="5" id="KW-0963">Cytoplasm</keyword>
<comment type="catalytic activity">
    <reaction evidence="12">
        <text>tRNA(His) + L-histidine + ATP = L-histidyl-tRNA(His) + AMP + diphosphate + H(+)</text>
        <dbReference type="Rhea" id="RHEA:17313"/>
        <dbReference type="Rhea" id="RHEA-COMP:9665"/>
        <dbReference type="Rhea" id="RHEA-COMP:9689"/>
        <dbReference type="ChEBI" id="CHEBI:15378"/>
        <dbReference type="ChEBI" id="CHEBI:30616"/>
        <dbReference type="ChEBI" id="CHEBI:33019"/>
        <dbReference type="ChEBI" id="CHEBI:57595"/>
        <dbReference type="ChEBI" id="CHEBI:78442"/>
        <dbReference type="ChEBI" id="CHEBI:78527"/>
        <dbReference type="ChEBI" id="CHEBI:456215"/>
        <dbReference type="EC" id="6.1.1.21"/>
    </reaction>
</comment>
<keyword evidence="10 14" id="KW-0030">Aminoacyl-tRNA synthetase</keyword>
<dbReference type="GO" id="GO:0006427">
    <property type="term" value="P:histidyl-tRNA aminoacylation"/>
    <property type="evidence" value="ECO:0007669"/>
    <property type="project" value="InterPro"/>
</dbReference>
<dbReference type="NCBIfam" id="TIGR00442">
    <property type="entry name" value="hisS"/>
    <property type="match status" value="1"/>
</dbReference>
<evidence type="ECO:0000256" key="2">
    <source>
        <dbReference type="ARBA" id="ARBA00008226"/>
    </source>
</evidence>
<evidence type="ECO:0000256" key="4">
    <source>
        <dbReference type="ARBA" id="ARBA00012815"/>
    </source>
</evidence>
<dbReference type="SUPFAM" id="SSF55681">
    <property type="entry name" value="Class II aaRS and biotin synthetases"/>
    <property type="match status" value="1"/>
</dbReference>
<dbReference type="InterPro" id="IPR006195">
    <property type="entry name" value="aa-tRNA-synth_II"/>
</dbReference>
<evidence type="ECO:0000256" key="1">
    <source>
        <dbReference type="ARBA" id="ARBA00004496"/>
    </source>
</evidence>
<dbReference type="InterPro" id="IPR036621">
    <property type="entry name" value="Anticodon-bd_dom_sf"/>
</dbReference>
<evidence type="ECO:0000256" key="8">
    <source>
        <dbReference type="ARBA" id="ARBA00022840"/>
    </source>
</evidence>
<keyword evidence="7" id="KW-0547">Nucleotide-binding</keyword>
<evidence type="ECO:0000256" key="10">
    <source>
        <dbReference type="ARBA" id="ARBA00023146"/>
    </source>
</evidence>
<dbReference type="HAMAP" id="MF_00127">
    <property type="entry name" value="His_tRNA_synth"/>
    <property type="match status" value="1"/>
</dbReference>
<sequence length="422" mass="48303">MLTKAPRGTYDILPEESSRWQYIETIMRETAEIFGYREIRVPIFEHTELFERGVGATTDIVSKEMYTFHDKSGRSLTLRPEGTASCVRALIEHSRFAGVLPVKWYYVGPMFRYDRPQTGRYRQFHQFGVEAFGSNNPYIDAEVIILLIEVLLRLGLQEYELHLNSVGCPECRGEYRQKLIDHIKPHQDRLCKDCQTRYMQNPLRVLDCKNESCHKAIEGYPTLFSNLCEECQVHYARVKDTLMEHEVSFIHDDNLVRGLDYYTNTAFEIHIPGIGAQSAVGGGGRYNGLVEECGGPDLPGIGFAMGMERLLLAVDKLGEKFIAEKETDVFIAVMDPAYESQGMKVLQMLRKAGIKAEKDYNQRKAKAQMKYADKIGARVVILIGEEEVEKGFITLRNMRSKEQFQVDNRDLVRSVSKTLLID</sequence>
<dbReference type="FunFam" id="3.30.930.10:FF:000005">
    <property type="entry name" value="Histidine--tRNA ligase"/>
    <property type="match status" value="1"/>
</dbReference>
<dbReference type="GO" id="GO:0005524">
    <property type="term" value="F:ATP binding"/>
    <property type="evidence" value="ECO:0007669"/>
    <property type="project" value="UniProtKB-KW"/>
</dbReference>
<dbReference type="Gene3D" id="3.40.50.800">
    <property type="entry name" value="Anticodon-binding domain"/>
    <property type="match status" value="1"/>
</dbReference>
<dbReference type="AlphaFoldDB" id="A0A0W8E4J8"/>
<dbReference type="FunFam" id="3.40.50.800:FF:000012">
    <property type="entry name" value="Histidine--tRNA ligase, cytoplasmic"/>
    <property type="match status" value="1"/>
</dbReference>
<dbReference type="PIRSF" id="PIRSF001549">
    <property type="entry name" value="His-tRNA_synth"/>
    <property type="match status" value="1"/>
</dbReference>
<dbReference type="SUPFAM" id="SSF52954">
    <property type="entry name" value="Class II aaRS ABD-related"/>
    <property type="match status" value="1"/>
</dbReference>
<evidence type="ECO:0000256" key="5">
    <source>
        <dbReference type="ARBA" id="ARBA00022490"/>
    </source>
</evidence>
<evidence type="ECO:0000259" key="13">
    <source>
        <dbReference type="PROSITE" id="PS50862"/>
    </source>
</evidence>
<evidence type="ECO:0000256" key="6">
    <source>
        <dbReference type="ARBA" id="ARBA00022598"/>
    </source>
</evidence>
<keyword evidence="9" id="KW-0648">Protein biosynthesis</keyword>
<keyword evidence="8" id="KW-0067">ATP-binding</keyword>
<feature type="domain" description="Aminoacyl-transfer RNA synthetases class-II family profile" evidence="13">
    <location>
        <begin position="1"/>
        <end position="336"/>
    </location>
</feature>
<dbReference type="InterPro" id="IPR004516">
    <property type="entry name" value="HisRS/HisZ"/>
</dbReference>
<evidence type="ECO:0000256" key="7">
    <source>
        <dbReference type="ARBA" id="ARBA00022741"/>
    </source>
</evidence>
<dbReference type="PROSITE" id="PS50862">
    <property type="entry name" value="AA_TRNA_LIGASE_II"/>
    <property type="match status" value="1"/>
</dbReference>
<dbReference type="Gene3D" id="3.30.930.10">
    <property type="entry name" value="Bira Bifunctional Protein, Domain 2"/>
    <property type="match status" value="1"/>
</dbReference>
<protein>
    <recommendedName>
        <fullName evidence="4">histidine--tRNA ligase</fullName>
        <ecNumber evidence="4">6.1.1.21</ecNumber>
    </recommendedName>
    <alternativeName>
        <fullName evidence="11">Histidyl-tRNA synthetase</fullName>
    </alternativeName>
</protein>
<evidence type="ECO:0000256" key="12">
    <source>
        <dbReference type="ARBA" id="ARBA00047639"/>
    </source>
</evidence>
<evidence type="ECO:0000256" key="9">
    <source>
        <dbReference type="ARBA" id="ARBA00022917"/>
    </source>
</evidence>
<dbReference type="InterPro" id="IPR033656">
    <property type="entry name" value="HisRS_anticodon"/>
</dbReference>
<comment type="subunit">
    <text evidence="3">Homodimer.</text>
</comment>
<evidence type="ECO:0000256" key="3">
    <source>
        <dbReference type="ARBA" id="ARBA00011738"/>
    </source>
</evidence>
<reference evidence="14" key="1">
    <citation type="journal article" date="2015" name="Proc. Natl. Acad. Sci. U.S.A.">
        <title>Networks of energetic and metabolic interactions define dynamics in microbial communities.</title>
        <authorList>
            <person name="Embree M."/>
            <person name="Liu J.K."/>
            <person name="Al-Bassam M.M."/>
            <person name="Zengler K."/>
        </authorList>
    </citation>
    <scope>NUCLEOTIDE SEQUENCE</scope>
</reference>
<dbReference type="GO" id="GO:0005737">
    <property type="term" value="C:cytoplasm"/>
    <property type="evidence" value="ECO:0007669"/>
    <property type="project" value="UniProtKB-SubCell"/>
</dbReference>
<dbReference type="InterPro" id="IPR015807">
    <property type="entry name" value="His-tRNA-ligase"/>
</dbReference>
<dbReference type="CDD" id="cd00859">
    <property type="entry name" value="HisRS_anticodon"/>
    <property type="match status" value="1"/>
</dbReference>
<comment type="caution">
    <text evidence="14">The sequence shown here is derived from an EMBL/GenBank/DDBJ whole genome shotgun (WGS) entry which is preliminary data.</text>
</comment>
<dbReference type="EMBL" id="LNQE01001877">
    <property type="protein sequence ID" value="KUG03547.1"/>
    <property type="molecule type" value="Genomic_DNA"/>
</dbReference>
<comment type="subcellular location">
    <subcellularLocation>
        <location evidence="1">Cytoplasm</location>
    </subcellularLocation>
</comment>
<accession>A0A0W8E4J8</accession>
<dbReference type="InterPro" id="IPR004154">
    <property type="entry name" value="Anticodon-bd"/>
</dbReference>
<evidence type="ECO:0000256" key="11">
    <source>
        <dbReference type="ARBA" id="ARBA00030619"/>
    </source>
</evidence>
<proteinExistence type="inferred from homology"/>
<dbReference type="GO" id="GO:0004821">
    <property type="term" value="F:histidine-tRNA ligase activity"/>
    <property type="evidence" value="ECO:0007669"/>
    <property type="project" value="UniProtKB-EC"/>
</dbReference>
<dbReference type="EC" id="6.1.1.21" evidence="4"/>
<comment type="similarity">
    <text evidence="2">Belongs to the class-II aminoacyl-tRNA synthetase family.</text>
</comment>
<dbReference type="Pfam" id="PF13393">
    <property type="entry name" value="tRNA-synt_His"/>
    <property type="match status" value="2"/>
</dbReference>
<dbReference type="InterPro" id="IPR045864">
    <property type="entry name" value="aa-tRNA-synth_II/BPL/LPL"/>
</dbReference>
<dbReference type="Pfam" id="PF03129">
    <property type="entry name" value="HGTP_anticodon"/>
    <property type="match status" value="1"/>
</dbReference>
<gene>
    <name evidence="14" type="ORF">ASZ90_018980</name>
</gene>